<dbReference type="Proteomes" id="UP001448207">
    <property type="component" value="Unassembled WGS sequence"/>
</dbReference>
<reference evidence="2 3" key="1">
    <citation type="submission" date="2024-04" db="EMBL/GenBank/DDBJ databases">
        <title>Symmetric and asymmetric DNA N6-adenine methylation regulates different biological responses in Mucorales.</title>
        <authorList>
            <consortium name="Lawrence Berkeley National Laboratory"/>
            <person name="Lax C."/>
            <person name="Mondo S.J."/>
            <person name="Osorio-Concepcion M."/>
            <person name="Muszewska A."/>
            <person name="Corrochano-Luque M."/>
            <person name="Gutierrez G."/>
            <person name="Riley R."/>
            <person name="Lipzen A."/>
            <person name="Guo J."/>
            <person name="Hundley H."/>
            <person name="Amirebrahimi M."/>
            <person name="Ng V."/>
            <person name="Lorenzo-Gutierrez D."/>
            <person name="Binder U."/>
            <person name="Yang J."/>
            <person name="Song Y."/>
            <person name="Canovas D."/>
            <person name="Navarro E."/>
            <person name="Freitag M."/>
            <person name="Gabaldon T."/>
            <person name="Grigoriev I.V."/>
            <person name="Corrochano L.M."/>
            <person name="Nicolas F.E."/>
            <person name="Garre V."/>
        </authorList>
    </citation>
    <scope>NUCLEOTIDE SEQUENCE [LARGE SCALE GENOMIC DNA]</scope>
    <source>
        <strain evidence="2 3">L51</strain>
    </source>
</reference>
<keyword evidence="1" id="KW-1133">Transmembrane helix</keyword>
<name>A0ABR3BAH0_PHYBL</name>
<keyword evidence="3" id="KW-1185">Reference proteome</keyword>
<accession>A0ABR3BAH0</accession>
<dbReference type="EMBL" id="JBCLYO010000002">
    <property type="protein sequence ID" value="KAL0092996.1"/>
    <property type="molecule type" value="Genomic_DNA"/>
</dbReference>
<protein>
    <submittedName>
        <fullName evidence="2">Uncharacterized protein</fullName>
    </submittedName>
</protein>
<feature type="transmembrane region" description="Helical" evidence="1">
    <location>
        <begin position="96"/>
        <end position="117"/>
    </location>
</feature>
<feature type="transmembrane region" description="Helical" evidence="1">
    <location>
        <begin position="154"/>
        <end position="176"/>
    </location>
</feature>
<keyword evidence="1" id="KW-0472">Membrane</keyword>
<comment type="caution">
    <text evidence="2">The sequence shown here is derived from an EMBL/GenBank/DDBJ whole genome shotgun (WGS) entry which is preliminary data.</text>
</comment>
<proteinExistence type="predicted"/>
<evidence type="ECO:0000313" key="2">
    <source>
        <dbReference type="EMBL" id="KAL0092996.1"/>
    </source>
</evidence>
<evidence type="ECO:0000313" key="3">
    <source>
        <dbReference type="Proteomes" id="UP001448207"/>
    </source>
</evidence>
<organism evidence="2 3">
    <name type="scientific">Phycomyces blakesleeanus</name>
    <dbReference type="NCBI Taxonomy" id="4837"/>
    <lineage>
        <taxon>Eukaryota</taxon>
        <taxon>Fungi</taxon>
        <taxon>Fungi incertae sedis</taxon>
        <taxon>Mucoromycota</taxon>
        <taxon>Mucoromycotina</taxon>
        <taxon>Mucoromycetes</taxon>
        <taxon>Mucorales</taxon>
        <taxon>Phycomycetaceae</taxon>
        <taxon>Phycomyces</taxon>
    </lineage>
</organism>
<keyword evidence="1" id="KW-0812">Transmembrane</keyword>
<gene>
    <name evidence="2" type="ORF">J3Q64DRAFT_1722460</name>
</gene>
<evidence type="ECO:0000256" key="1">
    <source>
        <dbReference type="SAM" id="Phobius"/>
    </source>
</evidence>
<sequence length="179" mass="20358">MVIFYDLTLISVTEYIQQSHLNYRAINSICRSYVIRLFSIDEFAVFNMFNKTVDCVLIPFQSAPNYDPHVGATPVIRTGAYNKTRWVFIIFRTETALLINLALHGLLPILISTLIFLKRICAPNYDPHVGATPVIRTGAYNKTRWVFIIFRTETALLINLALHGLFPAMLSAYSFFSGS</sequence>